<feature type="coiled-coil region" evidence="1">
    <location>
        <begin position="77"/>
        <end position="104"/>
    </location>
</feature>
<evidence type="ECO:0000313" key="4">
    <source>
        <dbReference type="Proteomes" id="UP000075881"/>
    </source>
</evidence>
<dbReference type="Proteomes" id="UP000075881">
    <property type="component" value="Unassembled WGS sequence"/>
</dbReference>
<dbReference type="InterPro" id="IPR027307">
    <property type="entry name" value="WASH7"/>
</dbReference>
<protein>
    <recommendedName>
        <fullName evidence="2">WASH complex subunit 4 N-terminal domain-containing protein</fullName>
    </recommendedName>
</protein>
<dbReference type="GO" id="GO:0071203">
    <property type="term" value="C:WASH complex"/>
    <property type="evidence" value="ECO:0007669"/>
    <property type="project" value="InterPro"/>
</dbReference>
<dbReference type="InterPro" id="IPR028191">
    <property type="entry name" value="WASH-4_N"/>
</dbReference>
<name>A0A182K0W6_9DIPT</name>
<dbReference type="STRING" id="43041.A0A182K0W6"/>
<dbReference type="VEuPathDB" id="VectorBase:ACHR004400"/>
<dbReference type="Pfam" id="PF14745">
    <property type="entry name" value="WASH-4_N"/>
    <property type="match status" value="1"/>
</dbReference>
<organism evidence="3 4">
    <name type="scientific">Anopheles christyi</name>
    <dbReference type="NCBI Taxonomy" id="43041"/>
    <lineage>
        <taxon>Eukaryota</taxon>
        <taxon>Metazoa</taxon>
        <taxon>Ecdysozoa</taxon>
        <taxon>Arthropoda</taxon>
        <taxon>Hexapoda</taxon>
        <taxon>Insecta</taxon>
        <taxon>Pterygota</taxon>
        <taxon>Neoptera</taxon>
        <taxon>Endopterygota</taxon>
        <taxon>Diptera</taxon>
        <taxon>Nematocera</taxon>
        <taxon>Culicoidea</taxon>
        <taxon>Culicidae</taxon>
        <taxon>Anophelinae</taxon>
        <taxon>Anopheles</taxon>
    </lineage>
</organism>
<dbReference type="PANTHER" id="PTHR31409:SF0">
    <property type="entry name" value="WASH COMPLEX SUBUNIT 4"/>
    <property type="match status" value="1"/>
</dbReference>
<proteinExistence type="predicted"/>
<accession>A0A182K0W6</accession>
<evidence type="ECO:0000313" key="3">
    <source>
        <dbReference type="EnsemblMetazoa" id="ACHR004400-PA"/>
    </source>
</evidence>
<dbReference type="GO" id="GO:0005768">
    <property type="term" value="C:endosome"/>
    <property type="evidence" value="ECO:0007669"/>
    <property type="project" value="TreeGrafter"/>
</dbReference>
<dbReference type="EnsemblMetazoa" id="ACHR004400-RA">
    <property type="protein sequence ID" value="ACHR004400-PA"/>
    <property type="gene ID" value="ACHR004400"/>
</dbReference>
<sequence length="305" mass="34823">HLYATQIKEYGHFLKDYDQKLAQLHLSTISNGPVPSILRLDYACDNEQLPPARMIESNSINSAKSNSTLPGTSTLPLNKLLSTFAQLCREIDCLEEEIRSLVRSIYDRTEPFRSVENTDRPPLLWIAQNIDLMATVQCHYERLRDVGVLMLRQIGAFFDEEAAYGRGKRSKKNGMDGKSPPSLDVEYLFDNVGKLLRVTLELDQILWKTHLKAHWRSFAQKLRQPTKSAPSNKAGFRDLLFVCQAIGFWIGDETTPEVTGEKRLLEALYKVKTRFDPVCSGEAFSDRFMKFLKRKLTTLTASTRT</sequence>
<evidence type="ECO:0000259" key="2">
    <source>
        <dbReference type="Pfam" id="PF14745"/>
    </source>
</evidence>
<evidence type="ECO:0000256" key="1">
    <source>
        <dbReference type="SAM" id="Coils"/>
    </source>
</evidence>
<keyword evidence="4" id="KW-1185">Reference proteome</keyword>
<reference evidence="3" key="2">
    <citation type="submission" date="2020-05" db="UniProtKB">
        <authorList>
            <consortium name="EnsemblMetazoa"/>
        </authorList>
    </citation>
    <scope>IDENTIFICATION</scope>
    <source>
        <strain evidence="3">ACHKN1017</strain>
    </source>
</reference>
<reference evidence="4" key="1">
    <citation type="submission" date="2013-03" db="EMBL/GenBank/DDBJ databases">
        <title>The Genome Sequence of Anopheles christyi ACHKN1017.</title>
        <authorList>
            <consortium name="The Broad Institute Genomics Platform"/>
            <person name="Neafsey D.E."/>
            <person name="Besansky N."/>
            <person name="Walker B."/>
            <person name="Young S.K."/>
            <person name="Zeng Q."/>
            <person name="Gargeya S."/>
            <person name="Fitzgerald M."/>
            <person name="Haas B."/>
            <person name="Abouelleil A."/>
            <person name="Allen A.W."/>
            <person name="Alvarado L."/>
            <person name="Arachchi H.M."/>
            <person name="Berlin A.M."/>
            <person name="Chapman S.B."/>
            <person name="Gainer-Dewar J."/>
            <person name="Goldberg J."/>
            <person name="Griggs A."/>
            <person name="Gujja S."/>
            <person name="Hansen M."/>
            <person name="Howarth C."/>
            <person name="Imamovic A."/>
            <person name="Ireland A."/>
            <person name="Larimer J."/>
            <person name="McCowan C."/>
            <person name="Murphy C."/>
            <person name="Pearson M."/>
            <person name="Poon T.W."/>
            <person name="Priest M."/>
            <person name="Roberts A."/>
            <person name="Saif S."/>
            <person name="Shea T."/>
            <person name="Sisk P."/>
            <person name="Sykes S."/>
            <person name="Wortman J."/>
            <person name="Nusbaum C."/>
            <person name="Birren B."/>
        </authorList>
    </citation>
    <scope>NUCLEOTIDE SEQUENCE [LARGE SCALE GENOMIC DNA]</scope>
    <source>
        <strain evidence="4">ACHKN1017</strain>
    </source>
</reference>
<dbReference type="PANTHER" id="PTHR31409">
    <property type="entry name" value="WASH COMPLEX SUBUNIT 4"/>
    <property type="match status" value="1"/>
</dbReference>
<keyword evidence="1" id="KW-0175">Coiled coil</keyword>
<dbReference type="AlphaFoldDB" id="A0A182K0W6"/>
<dbReference type="GO" id="GO:0007032">
    <property type="term" value="P:endosome organization"/>
    <property type="evidence" value="ECO:0007669"/>
    <property type="project" value="TreeGrafter"/>
</dbReference>
<feature type="domain" description="WASH complex subunit 4 N-terminal" evidence="2">
    <location>
        <begin position="11"/>
        <end position="224"/>
    </location>
</feature>
<dbReference type="GO" id="GO:0016197">
    <property type="term" value="P:endosomal transport"/>
    <property type="evidence" value="ECO:0007669"/>
    <property type="project" value="TreeGrafter"/>
</dbReference>